<dbReference type="PANTHER" id="PTHR43861:SF1">
    <property type="entry name" value="TRANS-ACONITATE 2-METHYLTRANSFERASE"/>
    <property type="match status" value="1"/>
</dbReference>
<accession>A0A4Z0VAM3</accession>
<dbReference type="InterPro" id="IPR013216">
    <property type="entry name" value="Methyltransf_11"/>
</dbReference>
<protein>
    <submittedName>
        <fullName evidence="2">DUF452 family protein</fullName>
    </submittedName>
</protein>
<dbReference type="SUPFAM" id="SSF53335">
    <property type="entry name" value="S-adenosyl-L-methionine-dependent methyltransferases"/>
    <property type="match status" value="1"/>
</dbReference>
<evidence type="ECO:0000259" key="1">
    <source>
        <dbReference type="Pfam" id="PF08241"/>
    </source>
</evidence>
<dbReference type="InterPro" id="IPR007398">
    <property type="entry name" value="BioG"/>
</dbReference>
<dbReference type="CDD" id="cd02440">
    <property type="entry name" value="AdoMet_MTases"/>
    <property type="match status" value="1"/>
</dbReference>
<dbReference type="GO" id="GO:0008757">
    <property type="term" value="F:S-adenosylmethionine-dependent methyltransferase activity"/>
    <property type="evidence" value="ECO:0007669"/>
    <property type="project" value="InterPro"/>
</dbReference>
<dbReference type="Proteomes" id="UP000297635">
    <property type="component" value="Unassembled WGS sequence"/>
</dbReference>
<dbReference type="Pfam" id="PF04301">
    <property type="entry name" value="BioG"/>
    <property type="match status" value="1"/>
</dbReference>
<dbReference type="AlphaFoldDB" id="A0A4Z0VAM3"/>
<dbReference type="Gene3D" id="3.40.50.150">
    <property type="entry name" value="Vaccinia Virus protein VP39"/>
    <property type="match status" value="1"/>
</dbReference>
<dbReference type="InterPro" id="IPR029058">
    <property type="entry name" value="AB_hydrolase_fold"/>
</dbReference>
<dbReference type="SUPFAM" id="SSF53474">
    <property type="entry name" value="alpha/beta-Hydrolases"/>
    <property type="match status" value="1"/>
</dbReference>
<sequence>MNFEILNNCHGDTPQKRLILLFAGWSMSARPFAGLTMPGYDIAVAWDYRDMSAPWLKTISDYEEIVLVAWSFGVHAAARFLTAHPTLQITARIAVNGTRFTSDDARGIPHDIFQGTLSTLNDRNIIKFHMRMCGGGTAYKAFSSTAPERELGDLRDELQAFDTDPAPKMLWDKAFISRGDLIIPPSNQHTAWQYEAMDIIEIEGPHIPDFGALLRRCLTDKTHVAKRFHKAEVTYDGNAAPQLACVTRLIDIASGHITSNIGKMLEIGCGTGLSTALAIRHFSPAQAELWDLHIPRQIRTIAETATTAISAKSCDAETEIRHIADGSIDLILSASTVQWFNSLPEFLRQVARTLAPGGYAVISTYGNNTMREIHSTVGSECRFPGIECVRKAIPHNLEVIHLSEEINIVNFQSPIEVLRHISLTGVNGIENNGDNTAKACRMLRGYPTAPDGTAPLTYHPIYMILRKP</sequence>
<evidence type="ECO:0000313" key="3">
    <source>
        <dbReference type="Proteomes" id="UP000297635"/>
    </source>
</evidence>
<evidence type="ECO:0000313" key="2">
    <source>
        <dbReference type="EMBL" id="TGG40380.1"/>
    </source>
</evidence>
<dbReference type="EMBL" id="SJSA01000001">
    <property type="protein sequence ID" value="TGG40380.1"/>
    <property type="molecule type" value="Genomic_DNA"/>
</dbReference>
<dbReference type="Pfam" id="PF08241">
    <property type="entry name" value="Methyltransf_11"/>
    <property type="match status" value="1"/>
</dbReference>
<feature type="domain" description="Methyltransferase type 11" evidence="1">
    <location>
        <begin position="265"/>
        <end position="362"/>
    </location>
</feature>
<dbReference type="PANTHER" id="PTHR43861">
    <property type="entry name" value="TRANS-ACONITATE 2-METHYLTRANSFERASE-RELATED"/>
    <property type="match status" value="1"/>
</dbReference>
<gene>
    <name evidence="2" type="ORF">EZ315_06670</name>
</gene>
<name>A0A4Z0VAM3_9BACT</name>
<comment type="caution">
    <text evidence="2">The sequence shown here is derived from an EMBL/GenBank/DDBJ whole genome shotgun (WGS) entry which is preliminary data.</text>
</comment>
<dbReference type="GeneID" id="82149470"/>
<dbReference type="RefSeq" id="WP_135471393.1">
    <property type="nucleotide sequence ID" value="NZ_CASJDB010000026.1"/>
</dbReference>
<keyword evidence="3" id="KW-1185">Reference proteome</keyword>
<reference evidence="2 3" key="1">
    <citation type="submission" date="2019-02" db="EMBL/GenBank/DDBJ databases">
        <title>Isolation and identification of novel species under the genus Muribaculum.</title>
        <authorList>
            <person name="Miyake S."/>
            <person name="Ding Y."/>
            <person name="Low A."/>
            <person name="Soh M."/>
            <person name="Seedorf H."/>
        </authorList>
    </citation>
    <scope>NUCLEOTIDE SEQUENCE [LARGE SCALE GENOMIC DNA]</scope>
    <source>
        <strain evidence="2 3">TLL-A3</strain>
    </source>
</reference>
<proteinExistence type="predicted"/>
<dbReference type="InterPro" id="IPR029063">
    <property type="entry name" value="SAM-dependent_MTases_sf"/>
</dbReference>
<organism evidence="2 3">
    <name type="scientific">Duncaniella freteri</name>
    <dbReference type="NCBI Taxonomy" id="2530391"/>
    <lineage>
        <taxon>Bacteria</taxon>
        <taxon>Pseudomonadati</taxon>
        <taxon>Bacteroidota</taxon>
        <taxon>Bacteroidia</taxon>
        <taxon>Bacteroidales</taxon>
        <taxon>Muribaculaceae</taxon>
        <taxon>Duncaniella</taxon>
    </lineage>
</organism>